<organism evidence="2 3">
    <name type="scientific">Tilletia indica</name>
    <dbReference type="NCBI Taxonomy" id="43049"/>
    <lineage>
        <taxon>Eukaryota</taxon>
        <taxon>Fungi</taxon>
        <taxon>Dikarya</taxon>
        <taxon>Basidiomycota</taxon>
        <taxon>Ustilaginomycotina</taxon>
        <taxon>Exobasidiomycetes</taxon>
        <taxon>Tilletiales</taxon>
        <taxon>Tilletiaceae</taxon>
        <taxon>Tilletia</taxon>
    </lineage>
</organism>
<evidence type="ECO:0000313" key="3">
    <source>
        <dbReference type="Proteomes" id="UP000077521"/>
    </source>
</evidence>
<proteinExistence type="predicted"/>
<comment type="caution">
    <text evidence="2">The sequence shown here is derived from an EMBL/GenBank/DDBJ whole genome shotgun (WGS) entry which is preliminary data.</text>
</comment>
<evidence type="ECO:0000256" key="1">
    <source>
        <dbReference type="SAM" id="MobiDB-lite"/>
    </source>
</evidence>
<reference evidence="2" key="2">
    <citation type="journal article" date="2019" name="IMA Fungus">
        <title>Genome sequencing and comparison of five Tilletia species to identify candidate genes for the detection of regulated species infecting wheat.</title>
        <authorList>
            <person name="Nguyen H.D.T."/>
            <person name="Sultana T."/>
            <person name="Kesanakurti P."/>
            <person name="Hambleton S."/>
        </authorList>
    </citation>
    <scope>NUCLEOTIDE SEQUENCE</scope>
    <source>
        <strain evidence="2">DAOMC 236416</strain>
    </source>
</reference>
<sequence>MTQLQLIPRASTSDRNRSRRCPSSVGSGTALSARAASSPPLHQLPCAHLGNGNGCGHDNGGDGGAGRNGSFSGVISSLSSSSNNAANTNQHLFDAFSDPSLTPAGFGATLPSALGRDDQVRSAGLAVQPPQASPSAVASVGPGNMAGRGAIPQQLFQQATSSSASAGPSFPFYNNKSILLLNASLPIRMVPE</sequence>
<feature type="compositionally biased region" description="Polar residues" evidence="1">
    <location>
        <begin position="1"/>
        <end position="13"/>
    </location>
</feature>
<keyword evidence="3" id="KW-1185">Reference proteome</keyword>
<accession>A0A177T722</accession>
<dbReference type="AlphaFoldDB" id="A0A177T722"/>
<reference evidence="2" key="1">
    <citation type="submission" date="2016-04" db="EMBL/GenBank/DDBJ databases">
        <authorList>
            <person name="Nguyen H.D."/>
            <person name="Samba Siva P."/>
            <person name="Cullis J."/>
            <person name="Levesque C.A."/>
            <person name="Hambleton S."/>
        </authorList>
    </citation>
    <scope>NUCLEOTIDE SEQUENCE</scope>
    <source>
        <strain evidence="2">DAOMC 236416</strain>
    </source>
</reference>
<protein>
    <submittedName>
        <fullName evidence="2">Uncharacterized protein</fullName>
    </submittedName>
</protein>
<dbReference type="EMBL" id="LWDF02001245">
    <property type="protein sequence ID" value="KAE8239733.1"/>
    <property type="molecule type" value="Genomic_DNA"/>
</dbReference>
<feature type="region of interest" description="Disordered" evidence="1">
    <location>
        <begin position="1"/>
        <end position="37"/>
    </location>
</feature>
<evidence type="ECO:0000313" key="2">
    <source>
        <dbReference type="EMBL" id="KAE8239733.1"/>
    </source>
</evidence>
<dbReference type="Proteomes" id="UP000077521">
    <property type="component" value="Unassembled WGS sequence"/>
</dbReference>
<name>A0A177T722_9BASI</name>
<gene>
    <name evidence="2" type="ORF">A4X13_0g8094</name>
</gene>